<organism evidence="1">
    <name type="scientific">Cyprideis torosa</name>
    <dbReference type="NCBI Taxonomy" id="163714"/>
    <lineage>
        <taxon>Eukaryota</taxon>
        <taxon>Metazoa</taxon>
        <taxon>Ecdysozoa</taxon>
        <taxon>Arthropoda</taxon>
        <taxon>Crustacea</taxon>
        <taxon>Oligostraca</taxon>
        <taxon>Ostracoda</taxon>
        <taxon>Podocopa</taxon>
        <taxon>Podocopida</taxon>
        <taxon>Cytherocopina</taxon>
        <taxon>Cytheroidea</taxon>
        <taxon>Cytherideidae</taxon>
        <taxon>Cyprideis</taxon>
    </lineage>
</organism>
<sequence>MKVFIVAVSLALAIADKAPNSTSASEPSPPEARNAKAAPTHGTSFLDLGFGAPNPGYAASVPVTPTRSEETTAPHADVHAAAIRSEYAAPTAAIRSEYAAPTAAIRSEYAAPTPAIRSEYAAPTAAIRSEYAAPTDVVNTENATAAIRSEYAAPTATIHSEYAAPSTTVRTENVAAVIRSEYAAPTATIRSEYAAPTATIRSEYAAPTPGTRFVDLGYDTTSPVYAVPATYTRTEKFSSEPQQINYQAAWTAPIYQRLLFKSLDSGYAPSQGYSAATPYGAPQAGYGAPAVAKSASNAPAYSQIGSAKTYIRYAQNFAGGYGTRTVNAGGDIVDETYGASVPSYRYEYGVDGTNGDQKRAEEVRQGDDTRGFYSFLQPDGCTRTVVYKSGSQEGFHAIVEYRGIGCAERYEIKGYSTGRLV</sequence>
<dbReference type="GO" id="GO:0042302">
    <property type="term" value="F:structural constituent of cuticle"/>
    <property type="evidence" value="ECO:0007669"/>
    <property type="project" value="UniProtKB-UniRule"/>
</dbReference>
<gene>
    <name evidence="1" type="ORF">CTOB1V02_LOCUS6868</name>
</gene>
<dbReference type="Pfam" id="PF00379">
    <property type="entry name" value="Chitin_bind_4"/>
    <property type="match status" value="1"/>
</dbReference>
<dbReference type="PROSITE" id="PS51155">
    <property type="entry name" value="CHIT_BIND_RR_2"/>
    <property type="match status" value="1"/>
</dbReference>
<proteinExistence type="predicted"/>
<protein>
    <submittedName>
        <fullName evidence="1">Uncharacterized protein</fullName>
    </submittedName>
</protein>
<dbReference type="AlphaFoldDB" id="A0A7R8ZR10"/>
<dbReference type="InterPro" id="IPR000618">
    <property type="entry name" value="Insect_cuticle"/>
</dbReference>
<dbReference type="OrthoDB" id="6378451at2759"/>
<name>A0A7R8ZR10_9CRUS</name>
<evidence type="ECO:0000313" key="1">
    <source>
        <dbReference type="EMBL" id="CAD7228994.1"/>
    </source>
</evidence>
<dbReference type="EMBL" id="OB661801">
    <property type="protein sequence ID" value="CAD7228994.1"/>
    <property type="molecule type" value="Genomic_DNA"/>
</dbReference>
<reference evidence="1" key="1">
    <citation type="submission" date="2020-11" db="EMBL/GenBank/DDBJ databases">
        <authorList>
            <person name="Tran Van P."/>
        </authorList>
    </citation>
    <scope>NUCLEOTIDE SEQUENCE</scope>
</reference>
<accession>A0A7R8ZR10</accession>